<feature type="compositionally biased region" description="Basic and acidic residues" evidence="1">
    <location>
        <begin position="22"/>
        <end position="39"/>
    </location>
</feature>
<accession>A0A1R3JDT6</accession>
<organism evidence="2 3">
    <name type="scientific">Corchorus olitorius</name>
    <dbReference type="NCBI Taxonomy" id="93759"/>
    <lineage>
        <taxon>Eukaryota</taxon>
        <taxon>Viridiplantae</taxon>
        <taxon>Streptophyta</taxon>
        <taxon>Embryophyta</taxon>
        <taxon>Tracheophyta</taxon>
        <taxon>Spermatophyta</taxon>
        <taxon>Magnoliopsida</taxon>
        <taxon>eudicotyledons</taxon>
        <taxon>Gunneridae</taxon>
        <taxon>Pentapetalae</taxon>
        <taxon>rosids</taxon>
        <taxon>malvids</taxon>
        <taxon>Malvales</taxon>
        <taxon>Malvaceae</taxon>
        <taxon>Grewioideae</taxon>
        <taxon>Apeibeae</taxon>
        <taxon>Corchorus</taxon>
    </lineage>
</organism>
<keyword evidence="3" id="KW-1185">Reference proteome</keyword>
<feature type="region of interest" description="Disordered" evidence="1">
    <location>
        <begin position="1"/>
        <end position="39"/>
    </location>
</feature>
<name>A0A1R3JDT6_9ROSI</name>
<feature type="compositionally biased region" description="Basic and acidic residues" evidence="1">
    <location>
        <begin position="1"/>
        <end position="11"/>
    </location>
</feature>
<gene>
    <name evidence="2" type="ORF">COLO4_17182</name>
</gene>
<dbReference type="Proteomes" id="UP000187203">
    <property type="component" value="Unassembled WGS sequence"/>
</dbReference>
<dbReference type="EMBL" id="AWUE01016310">
    <property type="protein sequence ID" value="OMO92967.1"/>
    <property type="molecule type" value="Genomic_DNA"/>
</dbReference>
<comment type="caution">
    <text evidence="2">The sequence shown here is derived from an EMBL/GenBank/DDBJ whole genome shotgun (WGS) entry which is preliminary data.</text>
</comment>
<evidence type="ECO:0000313" key="2">
    <source>
        <dbReference type="EMBL" id="OMO92967.1"/>
    </source>
</evidence>
<proteinExistence type="predicted"/>
<reference evidence="3" key="1">
    <citation type="submission" date="2013-09" db="EMBL/GenBank/DDBJ databases">
        <title>Corchorus olitorius genome sequencing.</title>
        <authorList>
            <person name="Alam M."/>
            <person name="Haque M.S."/>
            <person name="Islam M.S."/>
            <person name="Emdad E.M."/>
            <person name="Islam M.M."/>
            <person name="Ahmed B."/>
            <person name="Halim A."/>
            <person name="Hossen Q.M.M."/>
            <person name="Hossain M.Z."/>
            <person name="Ahmed R."/>
            <person name="Khan M.M."/>
            <person name="Islam R."/>
            <person name="Rashid M.M."/>
            <person name="Khan S.A."/>
            <person name="Rahman M.S."/>
            <person name="Alam M."/>
            <person name="Yahiya A.S."/>
            <person name="Khan M.S."/>
            <person name="Azam M.S."/>
            <person name="Haque T."/>
            <person name="Lashkar M.Z.H."/>
            <person name="Akhand A.I."/>
            <person name="Morshed G."/>
            <person name="Roy S."/>
            <person name="Uddin K.S."/>
            <person name="Rabeya T."/>
            <person name="Hossain A.S."/>
            <person name="Chowdhury A."/>
            <person name="Snigdha A.R."/>
            <person name="Mortoza M.S."/>
            <person name="Matin S.A."/>
            <person name="Hoque S.M.E."/>
            <person name="Islam M.K."/>
            <person name="Roy D.K."/>
            <person name="Haider R."/>
            <person name="Moosa M.M."/>
            <person name="Elias S.M."/>
            <person name="Hasan A.M."/>
            <person name="Jahan S."/>
            <person name="Shafiuddin M."/>
            <person name="Mahmood N."/>
            <person name="Shommy N.S."/>
        </authorList>
    </citation>
    <scope>NUCLEOTIDE SEQUENCE [LARGE SCALE GENOMIC DNA]</scope>
    <source>
        <strain evidence="3">cv. O-4</strain>
    </source>
</reference>
<evidence type="ECO:0000313" key="3">
    <source>
        <dbReference type="Proteomes" id="UP000187203"/>
    </source>
</evidence>
<dbReference type="AlphaFoldDB" id="A0A1R3JDT6"/>
<protein>
    <submittedName>
        <fullName evidence="2">Uncharacterized protein</fullName>
    </submittedName>
</protein>
<evidence type="ECO:0000256" key="1">
    <source>
        <dbReference type="SAM" id="MobiDB-lite"/>
    </source>
</evidence>
<sequence>MVGKLTQEHAKGPGGRSPPGSRGEKSRDWAESGRDFRSD</sequence>